<comment type="caution">
    <text evidence="1">The sequence shown here is derived from an EMBL/GenBank/DDBJ whole genome shotgun (WGS) entry which is preliminary data.</text>
</comment>
<gene>
    <name evidence="1" type="ORF">CNEO_44027</name>
</gene>
<sequence length="44" mass="5280">MVCLDWNKSSLNFYSSLGEKIQKQWVIHRLDKEGIERLNEDEVK</sequence>
<reference evidence="1" key="1">
    <citation type="submission" date="2021-10" db="EMBL/GenBank/DDBJ databases">
        <authorList>
            <person name="Mesa V."/>
        </authorList>
    </citation>
    <scope>NUCLEOTIDE SEQUENCE</scope>
    <source>
        <strain evidence="1">CC3_PB</strain>
    </source>
</reference>
<accession>A0AA86MPZ5</accession>
<organism evidence="1 2">
    <name type="scientific">Clostridium neonatale</name>
    <dbReference type="NCBI Taxonomy" id="137838"/>
    <lineage>
        <taxon>Bacteria</taxon>
        <taxon>Bacillati</taxon>
        <taxon>Bacillota</taxon>
        <taxon>Clostridia</taxon>
        <taxon>Eubacteriales</taxon>
        <taxon>Clostridiaceae</taxon>
        <taxon>Clostridium</taxon>
    </lineage>
</organism>
<dbReference type="Gene3D" id="3.40.630.30">
    <property type="match status" value="1"/>
</dbReference>
<dbReference type="RefSeq" id="WP_279285634.1">
    <property type="nucleotide sequence ID" value="NZ_CAKJVE010000004.1"/>
</dbReference>
<evidence type="ECO:0000313" key="1">
    <source>
        <dbReference type="EMBL" id="CAG9709176.1"/>
    </source>
</evidence>
<name>A0AA86MPZ5_9CLOT</name>
<proteinExistence type="predicted"/>
<protein>
    <submittedName>
        <fullName evidence="1">Uncharacterized protein</fullName>
    </submittedName>
</protein>
<dbReference type="AlphaFoldDB" id="A0AA86MPZ5"/>
<dbReference type="Proteomes" id="UP000789738">
    <property type="component" value="Unassembled WGS sequence"/>
</dbReference>
<evidence type="ECO:0000313" key="2">
    <source>
        <dbReference type="Proteomes" id="UP000789738"/>
    </source>
</evidence>
<dbReference type="EMBL" id="CAKJVE010000004">
    <property type="protein sequence ID" value="CAG9709176.1"/>
    <property type="molecule type" value="Genomic_DNA"/>
</dbReference>